<sequence>MPLHSALTRMLTLTDKLIGKAEMFVLGWGIIIMAVNTIANVFGRYLFSQSIYFTEELNEFLIVIITFMGLGYVTRKGRHIRMSALYDLLSARYKKLLMVAIASLTAVAMFILAWYALEYVAKLASRGRVTPALQLPLYLTYIWVVLGFAVTGIQYVLTAFRNLNLADEDVYISFSTVDEYLDPEIAEVMHLYQQDHIVETTEQDQAAKATSAPIGCKESKS</sequence>
<keyword evidence="7 9" id="KW-0472">Membrane</keyword>
<evidence type="ECO:0000256" key="3">
    <source>
        <dbReference type="ARBA" id="ARBA00022475"/>
    </source>
</evidence>
<keyword evidence="12" id="KW-1185">Reference proteome</keyword>
<comment type="subcellular location">
    <subcellularLocation>
        <location evidence="1 9">Cell inner membrane</location>
        <topology evidence="1 9">Multi-pass membrane protein</topology>
    </subcellularLocation>
</comment>
<evidence type="ECO:0000259" key="10">
    <source>
        <dbReference type="Pfam" id="PF04290"/>
    </source>
</evidence>
<comment type="caution">
    <text evidence="11">The sequence shown here is derived from an EMBL/GenBank/DDBJ whole genome shotgun (WGS) entry which is preliminary data.</text>
</comment>
<evidence type="ECO:0000256" key="7">
    <source>
        <dbReference type="ARBA" id="ARBA00023136"/>
    </source>
</evidence>
<feature type="domain" description="Tripartite ATP-independent periplasmic transporters DctQ component" evidence="10">
    <location>
        <begin position="33"/>
        <end position="163"/>
    </location>
</feature>
<evidence type="ECO:0000256" key="5">
    <source>
        <dbReference type="ARBA" id="ARBA00022692"/>
    </source>
</evidence>
<evidence type="ECO:0000313" key="12">
    <source>
        <dbReference type="Proteomes" id="UP001500795"/>
    </source>
</evidence>
<organism evidence="11 12">
    <name type="scientific">Zobellella aerophila</name>
    <dbReference type="NCBI Taxonomy" id="870480"/>
    <lineage>
        <taxon>Bacteria</taxon>
        <taxon>Pseudomonadati</taxon>
        <taxon>Pseudomonadota</taxon>
        <taxon>Gammaproteobacteria</taxon>
        <taxon>Aeromonadales</taxon>
        <taxon>Aeromonadaceae</taxon>
        <taxon>Zobellella</taxon>
    </lineage>
</organism>
<dbReference type="PANTHER" id="PTHR35011:SF2">
    <property type="entry name" value="2,3-DIKETO-L-GULONATE TRAP TRANSPORTER SMALL PERMEASE PROTEIN YIAM"/>
    <property type="match status" value="1"/>
</dbReference>
<comment type="similarity">
    <text evidence="8 9">Belongs to the TRAP transporter small permease family.</text>
</comment>
<evidence type="ECO:0000313" key="11">
    <source>
        <dbReference type="EMBL" id="GAA3536376.1"/>
    </source>
</evidence>
<dbReference type="InterPro" id="IPR007387">
    <property type="entry name" value="TRAP_DctQ"/>
</dbReference>
<keyword evidence="2 9" id="KW-0813">Transport</keyword>
<reference evidence="12" key="1">
    <citation type="journal article" date="2019" name="Int. J. Syst. Evol. Microbiol.">
        <title>The Global Catalogue of Microorganisms (GCM) 10K type strain sequencing project: providing services to taxonomists for standard genome sequencing and annotation.</title>
        <authorList>
            <consortium name="The Broad Institute Genomics Platform"/>
            <consortium name="The Broad Institute Genome Sequencing Center for Infectious Disease"/>
            <person name="Wu L."/>
            <person name="Ma J."/>
        </authorList>
    </citation>
    <scope>NUCLEOTIDE SEQUENCE [LARGE SCALE GENOMIC DNA]</scope>
    <source>
        <strain evidence="12">JCM 17110</strain>
    </source>
</reference>
<evidence type="ECO:0000256" key="9">
    <source>
        <dbReference type="RuleBase" id="RU369079"/>
    </source>
</evidence>
<dbReference type="Pfam" id="PF04290">
    <property type="entry name" value="DctQ"/>
    <property type="match status" value="1"/>
</dbReference>
<gene>
    <name evidence="11" type="ORF">GCM10022394_15000</name>
</gene>
<dbReference type="EMBL" id="BAABCX010000001">
    <property type="protein sequence ID" value="GAA3536376.1"/>
    <property type="molecule type" value="Genomic_DNA"/>
</dbReference>
<comment type="function">
    <text evidence="9">Part of the tripartite ATP-independent periplasmic (TRAP) transport system.</text>
</comment>
<evidence type="ECO:0000256" key="1">
    <source>
        <dbReference type="ARBA" id="ARBA00004429"/>
    </source>
</evidence>
<dbReference type="InterPro" id="IPR055348">
    <property type="entry name" value="DctQ"/>
</dbReference>
<accession>A0ABP6VIY8</accession>
<evidence type="ECO:0000256" key="2">
    <source>
        <dbReference type="ARBA" id="ARBA00022448"/>
    </source>
</evidence>
<evidence type="ECO:0000256" key="8">
    <source>
        <dbReference type="ARBA" id="ARBA00038436"/>
    </source>
</evidence>
<evidence type="ECO:0000256" key="6">
    <source>
        <dbReference type="ARBA" id="ARBA00022989"/>
    </source>
</evidence>
<comment type="subunit">
    <text evidence="9">The complex comprises the extracytoplasmic solute receptor protein and the two transmembrane proteins.</text>
</comment>
<keyword evidence="3" id="KW-1003">Cell membrane</keyword>
<protein>
    <recommendedName>
        <fullName evidence="9">TRAP transporter small permease protein</fullName>
    </recommendedName>
</protein>
<keyword evidence="5 9" id="KW-0812">Transmembrane</keyword>
<dbReference type="RefSeq" id="WP_344956391.1">
    <property type="nucleotide sequence ID" value="NZ_BAABCX010000001.1"/>
</dbReference>
<feature type="transmembrane region" description="Helical" evidence="9">
    <location>
        <begin position="21"/>
        <end position="45"/>
    </location>
</feature>
<keyword evidence="4 9" id="KW-0997">Cell inner membrane</keyword>
<evidence type="ECO:0000256" key="4">
    <source>
        <dbReference type="ARBA" id="ARBA00022519"/>
    </source>
</evidence>
<feature type="transmembrane region" description="Helical" evidence="9">
    <location>
        <begin position="57"/>
        <end position="75"/>
    </location>
</feature>
<feature type="transmembrane region" description="Helical" evidence="9">
    <location>
        <begin position="137"/>
        <end position="157"/>
    </location>
</feature>
<proteinExistence type="inferred from homology"/>
<dbReference type="PANTHER" id="PTHR35011">
    <property type="entry name" value="2,3-DIKETO-L-GULONATE TRAP TRANSPORTER SMALL PERMEASE PROTEIN YIAM"/>
    <property type="match status" value="1"/>
</dbReference>
<name>A0ABP6VIY8_9GAMM</name>
<keyword evidence="6 9" id="KW-1133">Transmembrane helix</keyword>
<feature type="transmembrane region" description="Helical" evidence="9">
    <location>
        <begin position="96"/>
        <end position="117"/>
    </location>
</feature>
<dbReference type="Proteomes" id="UP001500795">
    <property type="component" value="Unassembled WGS sequence"/>
</dbReference>